<evidence type="ECO:0000313" key="8">
    <source>
        <dbReference type="Proteomes" id="UP000304900"/>
    </source>
</evidence>
<evidence type="ECO:0000256" key="2">
    <source>
        <dbReference type="ARBA" id="ARBA00022670"/>
    </source>
</evidence>
<dbReference type="Pfam" id="PF01546">
    <property type="entry name" value="Peptidase_M20"/>
    <property type="match status" value="1"/>
</dbReference>
<dbReference type="Pfam" id="PF07687">
    <property type="entry name" value="M20_dimer"/>
    <property type="match status" value="1"/>
</dbReference>
<name>A0A4U6D329_9BACT</name>
<dbReference type="Gene3D" id="3.40.630.10">
    <property type="entry name" value="Zn peptidases"/>
    <property type="match status" value="1"/>
</dbReference>
<dbReference type="SUPFAM" id="SSF55031">
    <property type="entry name" value="Bacterial exopeptidase dimerisation domain"/>
    <property type="match status" value="1"/>
</dbReference>
<evidence type="ECO:0000259" key="6">
    <source>
        <dbReference type="Pfam" id="PF07687"/>
    </source>
</evidence>
<evidence type="ECO:0000256" key="3">
    <source>
        <dbReference type="ARBA" id="ARBA00022723"/>
    </source>
</evidence>
<keyword evidence="8" id="KW-1185">Reference proteome</keyword>
<keyword evidence="5" id="KW-0862">Zinc</keyword>
<dbReference type="PANTHER" id="PTHR45962:SF1">
    <property type="entry name" value="N-FATTY-ACYL-AMINO ACID SYNTHASE_HYDROLASE PM20D1"/>
    <property type="match status" value="1"/>
</dbReference>
<dbReference type="Gene3D" id="3.30.70.360">
    <property type="match status" value="1"/>
</dbReference>
<organism evidence="7 8">
    <name type="scientific">Dyadobacter frigoris</name>
    <dbReference type="NCBI Taxonomy" id="2576211"/>
    <lineage>
        <taxon>Bacteria</taxon>
        <taxon>Pseudomonadati</taxon>
        <taxon>Bacteroidota</taxon>
        <taxon>Cytophagia</taxon>
        <taxon>Cytophagales</taxon>
        <taxon>Spirosomataceae</taxon>
        <taxon>Dyadobacter</taxon>
    </lineage>
</organism>
<reference evidence="7 8" key="1">
    <citation type="submission" date="2019-05" db="EMBL/GenBank/DDBJ databases">
        <title>Dyadobacter AR-3-8 sp. nov., isolated from arctic soil.</title>
        <authorList>
            <person name="Chaudhary D.K."/>
        </authorList>
    </citation>
    <scope>NUCLEOTIDE SEQUENCE [LARGE SCALE GENOMIC DNA]</scope>
    <source>
        <strain evidence="7 8">AR-3-8</strain>
    </source>
</reference>
<dbReference type="InterPro" id="IPR011650">
    <property type="entry name" value="Peptidase_M20_dimer"/>
</dbReference>
<proteinExistence type="inferred from homology"/>
<keyword evidence="4 7" id="KW-0378">Hydrolase</keyword>
<keyword evidence="2" id="KW-0645">Protease</keyword>
<dbReference type="RefSeq" id="WP_137341289.1">
    <property type="nucleotide sequence ID" value="NZ_SZVO01000008.1"/>
</dbReference>
<dbReference type="GO" id="GO:0008233">
    <property type="term" value="F:peptidase activity"/>
    <property type="evidence" value="ECO:0007669"/>
    <property type="project" value="UniProtKB-KW"/>
</dbReference>
<dbReference type="GO" id="GO:0006508">
    <property type="term" value="P:proteolysis"/>
    <property type="evidence" value="ECO:0007669"/>
    <property type="project" value="UniProtKB-KW"/>
</dbReference>
<dbReference type="InterPro" id="IPR036264">
    <property type="entry name" value="Bact_exopeptidase_dim_dom"/>
</dbReference>
<feature type="domain" description="Peptidase M20 dimerisation" evidence="6">
    <location>
        <begin position="235"/>
        <end position="381"/>
    </location>
</feature>
<sequence>MKKVLLFLGIAVLLFIAFILFNTFTFKSKQLSAPEKPSFAASDSSVSRLQQAITYQTVSFEDSSKLDSSAFLGFHTFLMKSFPTIFKTVTVEKVLKYSLLLHWKGKSSAGSPLVMMAHQDVVPIEEVTIKKWDAAPFAGTLKNGFVYGRGTIDDKGSLMALLEGVEALMREGFVPENDIYIAMGHDEEVGGKGARAIADLFKARNIKPGVVVDEGGIITKTKIPGLTRPAAIVGIAEKGYVTLDLQINIPGGHSSMPEKETAIDELAKAVVKLKDNPFPEEMGYVLNSFLDYVGPEMSFVNKMAMANRSIFKPLIFNAYKNSAAGNAMIRTTTATTILKAGIKDNVVPGQANATVNFRTQPGTTREDVIAYVKKVIGNDKVEITARPVGSNPKQVADVNHASFTHMQNTINGWDSKLIVTPYLVLGATDSKSFSELTQQIFRFIPFTDPEGFHGVNERINAEDYKKGIGFYYQYLKYYKF</sequence>
<comment type="caution">
    <text evidence="7">The sequence shown here is derived from an EMBL/GenBank/DDBJ whole genome shotgun (WGS) entry which is preliminary data.</text>
</comment>
<evidence type="ECO:0000313" key="7">
    <source>
        <dbReference type="EMBL" id="TKT90745.1"/>
    </source>
</evidence>
<protein>
    <submittedName>
        <fullName evidence="7">M20/M25/M40 family metallo-hydrolase</fullName>
    </submittedName>
</protein>
<dbReference type="InterPro" id="IPR047177">
    <property type="entry name" value="Pept_M20A"/>
</dbReference>
<dbReference type="Proteomes" id="UP000304900">
    <property type="component" value="Unassembled WGS sequence"/>
</dbReference>
<dbReference type="PANTHER" id="PTHR45962">
    <property type="entry name" value="N-FATTY-ACYL-AMINO ACID SYNTHASE/HYDROLASE PM20D1"/>
    <property type="match status" value="1"/>
</dbReference>
<dbReference type="InterPro" id="IPR001261">
    <property type="entry name" value="ArgE/DapE_CS"/>
</dbReference>
<dbReference type="PROSITE" id="PS00759">
    <property type="entry name" value="ARGE_DAPE_CPG2_2"/>
    <property type="match status" value="1"/>
</dbReference>
<evidence type="ECO:0000256" key="4">
    <source>
        <dbReference type="ARBA" id="ARBA00022801"/>
    </source>
</evidence>
<accession>A0A4U6D329</accession>
<dbReference type="GO" id="GO:0046872">
    <property type="term" value="F:metal ion binding"/>
    <property type="evidence" value="ECO:0007669"/>
    <property type="project" value="UniProtKB-KW"/>
</dbReference>
<evidence type="ECO:0000256" key="1">
    <source>
        <dbReference type="ARBA" id="ARBA00006247"/>
    </source>
</evidence>
<dbReference type="EMBL" id="SZVO01000008">
    <property type="protein sequence ID" value="TKT90745.1"/>
    <property type="molecule type" value="Genomic_DNA"/>
</dbReference>
<dbReference type="InterPro" id="IPR002933">
    <property type="entry name" value="Peptidase_M20"/>
</dbReference>
<keyword evidence="3" id="KW-0479">Metal-binding</keyword>
<dbReference type="Gene3D" id="1.10.150.900">
    <property type="match status" value="1"/>
</dbReference>
<comment type="similarity">
    <text evidence="1">Belongs to the peptidase M20A family.</text>
</comment>
<dbReference type="SUPFAM" id="SSF53187">
    <property type="entry name" value="Zn-dependent exopeptidases"/>
    <property type="match status" value="1"/>
</dbReference>
<evidence type="ECO:0000256" key="5">
    <source>
        <dbReference type="ARBA" id="ARBA00022833"/>
    </source>
</evidence>
<gene>
    <name evidence="7" type="ORF">FDK13_17405</name>
</gene>
<dbReference type="OrthoDB" id="9792335at2"/>
<dbReference type="AlphaFoldDB" id="A0A4U6D329"/>